<sequence length="67" mass="7711">MMVPNTDLLRAVSKYDASGRPRPGYFPDYRMPVVKQRGDQRGSLASLIQFFLLWTQSQQTLKKAGHR</sequence>
<accession>A0A1M6SWQ2</accession>
<proteinExistence type="predicted"/>
<reference evidence="2" key="1">
    <citation type="submission" date="2016-11" db="EMBL/GenBank/DDBJ databases">
        <authorList>
            <person name="Varghese N."/>
            <person name="Submissions S."/>
        </authorList>
    </citation>
    <scope>NUCLEOTIDE SEQUENCE [LARGE SCALE GENOMIC DNA]</scope>
    <source>
        <strain evidence="2">DSM 100564</strain>
    </source>
</reference>
<dbReference type="OrthoDB" id="9782620at2"/>
<protein>
    <submittedName>
        <fullName evidence="1">Uncharacterized protein</fullName>
    </submittedName>
</protein>
<gene>
    <name evidence="1" type="ORF">SAMN05444000_1333</name>
</gene>
<dbReference type="RefSeq" id="WP_139280788.1">
    <property type="nucleotide sequence ID" value="NZ_FQZQ01000033.1"/>
</dbReference>
<keyword evidence="2" id="KW-1185">Reference proteome</keyword>
<dbReference type="EMBL" id="FQZQ01000033">
    <property type="protein sequence ID" value="SHK49145.1"/>
    <property type="molecule type" value="Genomic_DNA"/>
</dbReference>
<dbReference type="Proteomes" id="UP000183982">
    <property type="component" value="Unassembled WGS sequence"/>
</dbReference>
<evidence type="ECO:0000313" key="1">
    <source>
        <dbReference type="EMBL" id="SHK49145.1"/>
    </source>
</evidence>
<name>A0A1M6SWQ2_9RHOB</name>
<organism evidence="1 2">
    <name type="scientific">Shimia gijangensis</name>
    <dbReference type="NCBI Taxonomy" id="1470563"/>
    <lineage>
        <taxon>Bacteria</taxon>
        <taxon>Pseudomonadati</taxon>
        <taxon>Pseudomonadota</taxon>
        <taxon>Alphaproteobacteria</taxon>
        <taxon>Rhodobacterales</taxon>
        <taxon>Roseobacteraceae</taxon>
    </lineage>
</organism>
<evidence type="ECO:0000313" key="2">
    <source>
        <dbReference type="Proteomes" id="UP000183982"/>
    </source>
</evidence>
<dbReference type="AlphaFoldDB" id="A0A1M6SWQ2"/>